<gene>
    <name evidence="1" type="ORF">SLEP1_g1854</name>
</gene>
<dbReference type="EMBL" id="BPVZ01000002">
    <property type="protein sequence ID" value="GKU87458.1"/>
    <property type="molecule type" value="Genomic_DNA"/>
</dbReference>
<organism evidence="1 2">
    <name type="scientific">Rubroshorea leprosula</name>
    <dbReference type="NCBI Taxonomy" id="152421"/>
    <lineage>
        <taxon>Eukaryota</taxon>
        <taxon>Viridiplantae</taxon>
        <taxon>Streptophyta</taxon>
        <taxon>Embryophyta</taxon>
        <taxon>Tracheophyta</taxon>
        <taxon>Spermatophyta</taxon>
        <taxon>Magnoliopsida</taxon>
        <taxon>eudicotyledons</taxon>
        <taxon>Gunneridae</taxon>
        <taxon>Pentapetalae</taxon>
        <taxon>rosids</taxon>
        <taxon>malvids</taxon>
        <taxon>Malvales</taxon>
        <taxon>Dipterocarpaceae</taxon>
        <taxon>Rubroshorea</taxon>
    </lineage>
</organism>
<dbReference type="AlphaFoldDB" id="A0AAV5HF69"/>
<name>A0AAV5HF69_9ROSI</name>
<protein>
    <submittedName>
        <fullName evidence="1">Uncharacterized protein</fullName>
    </submittedName>
</protein>
<evidence type="ECO:0000313" key="1">
    <source>
        <dbReference type="EMBL" id="GKU87458.1"/>
    </source>
</evidence>
<keyword evidence="2" id="KW-1185">Reference proteome</keyword>
<evidence type="ECO:0000313" key="2">
    <source>
        <dbReference type="Proteomes" id="UP001054252"/>
    </source>
</evidence>
<reference evidence="1 2" key="1">
    <citation type="journal article" date="2021" name="Commun. Biol.">
        <title>The genome of Shorea leprosula (Dipterocarpaceae) highlights the ecological relevance of drought in aseasonal tropical rainforests.</title>
        <authorList>
            <person name="Ng K.K.S."/>
            <person name="Kobayashi M.J."/>
            <person name="Fawcett J.A."/>
            <person name="Hatakeyama M."/>
            <person name="Paape T."/>
            <person name="Ng C.H."/>
            <person name="Ang C.C."/>
            <person name="Tnah L.H."/>
            <person name="Lee C.T."/>
            <person name="Nishiyama T."/>
            <person name="Sese J."/>
            <person name="O'Brien M.J."/>
            <person name="Copetti D."/>
            <person name="Mohd Noor M.I."/>
            <person name="Ong R.C."/>
            <person name="Putra M."/>
            <person name="Sireger I.Z."/>
            <person name="Indrioko S."/>
            <person name="Kosugi Y."/>
            <person name="Izuno A."/>
            <person name="Isagi Y."/>
            <person name="Lee S.L."/>
            <person name="Shimizu K.K."/>
        </authorList>
    </citation>
    <scope>NUCLEOTIDE SEQUENCE [LARGE SCALE GENOMIC DNA]</scope>
    <source>
        <strain evidence="1">214</strain>
    </source>
</reference>
<comment type="caution">
    <text evidence="1">The sequence shown here is derived from an EMBL/GenBank/DDBJ whole genome shotgun (WGS) entry which is preliminary data.</text>
</comment>
<dbReference type="Proteomes" id="UP001054252">
    <property type="component" value="Unassembled WGS sequence"/>
</dbReference>
<sequence length="64" mass="7387">MILCRLYLQDLLKVLPALRIKQTSNLSGSRWLKDLACSWCSVKLQWHLPNECCQSHFSLSVHSS</sequence>
<proteinExistence type="predicted"/>
<accession>A0AAV5HF69</accession>